<dbReference type="PANTHER" id="PTHR24148">
    <property type="entry name" value="ANKYRIN REPEAT DOMAIN-CONTAINING PROTEIN 39 HOMOLOG-RELATED"/>
    <property type="match status" value="1"/>
</dbReference>
<keyword evidence="4" id="KW-1185">Reference proteome</keyword>
<organism evidence="3 4">
    <name type="scientific">Cercospora beticola</name>
    <name type="common">Sugarbeet leaf spot fungus</name>
    <dbReference type="NCBI Taxonomy" id="122368"/>
    <lineage>
        <taxon>Eukaryota</taxon>
        <taxon>Fungi</taxon>
        <taxon>Dikarya</taxon>
        <taxon>Ascomycota</taxon>
        <taxon>Pezizomycotina</taxon>
        <taxon>Dothideomycetes</taxon>
        <taxon>Dothideomycetidae</taxon>
        <taxon>Mycosphaerellales</taxon>
        <taxon>Mycosphaerellaceae</taxon>
        <taxon>Cercospora</taxon>
    </lineage>
</organism>
<dbReference type="EMBL" id="CP134185">
    <property type="protein sequence ID" value="WPA99263.1"/>
    <property type="molecule type" value="Genomic_DNA"/>
</dbReference>
<dbReference type="GeneID" id="90644014"/>
<evidence type="ECO:0000313" key="3">
    <source>
        <dbReference type="EMBL" id="WPA99263.1"/>
    </source>
</evidence>
<dbReference type="RefSeq" id="XP_065458532.1">
    <property type="nucleotide sequence ID" value="XM_065602460.1"/>
</dbReference>
<protein>
    <recommendedName>
        <fullName evidence="2">Heterokaryon incompatibility domain-containing protein</fullName>
    </recommendedName>
</protein>
<dbReference type="Proteomes" id="UP001302367">
    <property type="component" value="Chromosome 2"/>
</dbReference>
<feature type="region of interest" description="Disordered" evidence="1">
    <location>
        <begin position="744"/>
        <end position="780"/>
    </location>
</feature>
<feature type="region of interest" description="Disordered" evidence="1">
    <location>
        <begin position="1"/>
        <end position="23"/>
    </location>
</feature>
<evidence type="ECO:0000313" key="4">
    <source>
        <dbReference type="Proteomes" id="UP001302367"/>
    </source>
</evidence>
<proteinExistence type="predicted"/>
<accession>A0ABZ0NI80</accession>
<sequence length="798" mass="90823">MQSEYDAPVQHRKKRQRVDSTSQSASILSHSYEPYQALPPHHIRVLCLDPGPWDSPLRASFDVISLNPTLVAKSGHRAHEGYEAISYVWGEPVFPHEICIGGSDVTLRLTTSLYNALRHFRRTDSIRRLWADALCISQADDLEKGVQVAMMAQIYQQASRTLIWLGTACEADTLAFAAGNIHSDNPRFKTLDTTTSEGLDTAVKLLNDKLQENARCSCCSTCFTLEHRSIAVQALLNAAEITTRSWFTRLWVLQEVQLVVDVDGRSERTIVCCGPHRMYFQDFSWLTEVFRAVARSEEKRPLLGVSTRRTQELYACALRLSQHSYESFVLQTFWLAYCTFLDRNCSDARDRVFALRSCMEIDHPSLQPDYTLAPAEVFRRLVCVFMDIKYVVARTRRLRSTVGKGDDFEDYEHDILDWEFMPWAPLAFVGTEERAANVGHDPSWVPDLHRLTEQTTSKALLYTRDTRKHLTQFRAAYEKFEWRLGDHSGSILEVRGRICGKVDHILPESYWPSTSDTEPRNFGTQAVPMIVSWYGRCLAFARQGSSSRTFDAVADFHDLLFCRLYDRKIDLTDSAAREALSSPDYVSLQQSLAQSWPGIGNVNETEMLSRDLLFLILYIESRQLDPNMRPLQELDRYRLLCRFTSDNGDVDIGWVPQETEQGDKICLISGAPYPFVVRAAGERKYTLIGDAYTHNHTLKRMVGGDCHETRGPTNDSANVRWSARSREPPEMTVLDLWNSDERMSEMGDIDGEPDFGDGSFKLDSPEDDGSSDEGFASDAGIDHEMQRLIDNLGWITLL</sequence>
<reference evidence="3 4" key="1">
    <citation type="submission" date="2023-09" db="EMBL/GenBank/DDBJ databases">
        <title>Complete-Gapless Cercospora beticola genome.</title>
        <authorList>
            <person name="Wyatt N.A."/>
            <person name="Spanner R.E."/>
            <person name="Bolton M.D."/>
        </authorList>
    </citation>
    <scope>NUCLEOTIDE SEQUENCE [LARGE SCALE GENOMIC DNA]</scope>
    <source>
        <strain evidence="3">Cb09-40</strain>
    </source>
</reference>
<name>A0ABZ0NI80_CERBT</name>
<dbReference type="InterPro" id="IPR052895">
    <property type="entry name" value="HetReg/Transcr_Mod"/>
</dbReference>
<gene>
    <name evidence="3" type="ORF">RHO25_003880</name>
</gene>
<evidence type="ECO:0000259" key="2">
    <source>
        <dbReference type="Pfam" id="PF06985"/>
    </source>
</evidence>
<dbReference type="Pfam" id="PF06985">
    <property type="entry name" value="HET"/>
    <property type="match status" value="1"/>
</dbReference>
<dbReference type="PANTHER" id="PTHR24148:SF64">
    <property type="entry name" value="HETEROKARYON INCOMPATIBILITY DOMAIN-CONTAINING PROTEIN"/>
    <property type="match status" value="1"/>
</dbReference>
<feature type="domain" description="Heterokaryon incompatibility" evidence="2">
    <location>
        <begin position="82"/>
        <end position="255"/>
    </location>
</feature>
<dbReference type="InterPro" id="IPR010730">
    <property type="entry name" value="HET"/>
</dbReference>
<evidence type="ECO:0000256" key="1">
    <source>
        <dbReference type="SAM" id="MobiDB-lite"/>
    </source>
</evidence>